<dbReference type="InterPro" id="IPR015424">
    <property type="entry name" value="PyrdxlP-dep_Trfase"/>
</dbReference>
<dbReference type="Gene3D" id="3.40.640.10">
    <property type="entry name" value="Type I PLP-dependent aspartate aminotransferase-like (Major domain)"/>
    <property type="match status" value="1"/>
</dbReference>
<dbReference type="RefSeq" id="WP_259620759.1">
    <property type="nucleotide sequence ID" value="NZ_JANYMP010000001.1"/>
</dbReference>
<dbReference type="InterPro" id="IPR001597">
    <property type="entry name" value="ArAA_b-elim_lyase/Thr_aldolase"/>
</dbReference>
<protein>
    <submittedName>
        <fullName evidence="5">Aminotransferase class V-fold PLP-dependent enzyme</fullName>
    </submittedName>
</protein>
<evidence type="ECO:0000259" key="4">
    <source>
        <dbReference type="Pfam" id="PF01212"/>
    </source>
</evidence>
<reference evidence="5" key="1">
    <citation type="submission" date="2022-08" db="EMBL/GenBank/DDBJ databases">
        <authorList>
            <person name="Tistechok S."/>
            <person name="Samborskyy M."/>
            <person name="Roman I."/>
        </authorList>
    </citation>
    <scope>NUCLEOTIDE SEQUENCE</scope>
    <source>
        <strain evidence="5">DSM 103496</strain>
    </source>
</reference>
<dbReference type="SUPFAM" id="SSF53383">
    <property type="entry name" value="PLP-dependent transferases"/>
    <property type="match status" value="1"/>
</dbReference>
<gene>
    <name evidence="5" type="ORF">NZH93_00075</name>
</gene>
<evidence type="ECO:0000256" key="1">
    <source>
        <dbReference type="ARBA" id="ARBA00001933"/>
    </source>
</evidence>
<organism evidence="5 6">
    <name type="scientific">Umezawaea endophytica</name>
    <dbReference type="NCBI Taxonomy" id="1654476"/>
    <lineage>
        <taxon>Bacteria</taxon>
        <taxon>Bacillati</taxon>
        <taxon>Actinomycetota</taxon>
        <taxon>Actinomycetes</taxon>
        <taxon>Pseudonocardiales</taxon>
        <taxon>Pseudonocardiaceae</taxon>
        <taxon>Umezawaea</taxon>
    </lineage>
</organism>
<evidence type="ECO:0000256" key="2">
    <source>
        <dbReference type="ARBA" id="ARBA00006966"/>
    </source>
</evidence>
<dbReference type="GO" id="GO:0006520">
    <property type="term" value="P:amino acid metabolic process"/>
    <property type="evidence" value="ECO:0007669"/>
    <property type="project" value="InterPro"/>
</dbReference>
<dbReference type="InterPro" id="IPR015421">
    <property type="entry name" value="PyrdxlP-dep_Trfase_major"/>
</dbReference>
<sequence>MATRNFRSDNQAGVHPEVLAAVAAANTAHQPSYGADEHTTRLQDVVASHFGAGAVVFPVFNGTGANVLALQAAVPRWGSVVCAAEAHLNNDESTAPEGVGGLKLVPVPADDGKLTPEAIDRHTWGWGDEHRAQPSAVTITQSTELGTVYEVDEVRAIAEYAHGKGMLLHVDGARIANAAAHLDVGLAELTTRAGVDLLSFGGTKNGLLFGDAVVVLRPDLHELVRSIPFLRLRNLQLASKMRFVSAQLVALLDGDLWLRSARRANAMATLLAERLSDVDGVRILHRVQANAVFAEIDQALVAPLQGAFDFEEWGGGGGVRWMCAFDTTEQDVADFVAELMRLSAAR</sequence>
<keyword evidence="6" id="KW-1185">Reference proteome</keyword>
<keyword evidence="5" id="KW-0808">Transferase</keyword>
<keyword evidence="3" id="KW-0663">Pyridoxal phosphate</keyword>
<name>A0A9X2VEJ0_9PSEU</name>
<dbReference type="InterPro" id="IPR015422">
    <property type="entry name" value="PyrdxlP-dep_Trfase_small"/>
</dbReference>
<accession>A0A9X2VEJ0</accession>
<comment type="caution">
    <text evidence="5">The sequence shown here is derived from an EMBL/GenBank/DDBJ whole genome shotgun (WGS) entry which is preliminary data.</text>
</comment>
<dbReference type="Proteomes" id="UP001141259">
    <property type="component" value="Unassembled WGS sequence"/>
</dbReference>
<proteinExistence type="inferred from homology"/>
<dbReference type="Gene3D" id="3.90.1150.10">
    <property type="entry name" value="Aspartate Aminotransferase, domain 1"/>
    <property type="match status" value="1"/>
</dbReference>
<dbReference type="GO" id="GO:0008483">
    <property type="term" value="F:transaminase activity"/>
    <property type="evidence" value="ECO:0007669"/>
    <property type="project" value="UniProtKB-KW"/>
</dbReference>
<comment type="cofactor">
    <cofactor evidence="1">
        <name>pyridoxal 5'-phosphate</name>
        <dbReference type="ChEBI" id="CHEBI:597326"/>
    </cofactor>
</comment>
<dbReference type="PANTHER" id="PTHR48097:SF5">
    <property type="entry name" value="LOW SPECIFICITY L-THREONINE ALDOLASE"/>
    <property type="match status" value="1"/>
</dbReference>
<dbReference type="AlphaFoldDB" id="A0A9X2VEJ0"/>
<evidence type="ECO:0000313" key="6">
    <source>
        <dbReference type="Proteomes" id="UP001141259"/>
    </source>
</evidence>
<dbReference type="GO" id="GO:0016829">
    <property type="term" value="F:lyase activity"/>
    <property type="evidence" value="ECO:0007669"/>
    <property type="project" value="InterPro"/>
</dbReference>
<comment type="similarity">
    <text evidence="2">Belongs to the threonine aldolase family.</text>
</comment>
<dbReference type="PANTHER" id="PTHR48097">
    <property type="entry name" value="L-THREONINE ALDOLASE-RELATED"/>
    <property type="match status" value="1"/>
</dbReference>
<dbReference type="EMBL" id="JANYMP010000001">
    <property type="protein sequence ID" value="MCS7475233.1"/>
    <property type="molecule type" value="Genomic_DNA"/>
</dbReference>
<dbReference type="Pfam" id="PF01212">
    <property type="entry name" value="Beta_elim_lyase"/>
    <property type="match status" value="1"/>
</dbReference>
<evidence type="ECO:0000256" key="3">
    <source>
        <dbReference type="ARBA" id="ARBA00022898"/>
    </source>
</evidence>
<keyword evidence="5" id="KW-0032">Aminotransferase</keyword>
<evidence type="ECO:0000313" key="5">
    <source>
        <dbReference type="EMBL" id="MCS7475233.1"/>
    </source>
</evidence>
<feature type="domain" description="Aromatic amino acid beta-eliminating lyase/threonine aldolase" evidence="4">
    <location>
        <begin position="5"/>
        <end position="298"/>
    </location>
</feature>